<keyword evidence="2" id="KW-1185">Reference proteome</keyword>
<accession>D2XB87</accession>
<dbReference type="RefSeq" id="YP_003407176.1">
    <property type="nucleotide sequence ID" value="NC_013756.1"/>
</dbReference>
<name>D2XB87_GBMV</name>
<proteinExistence type="predicted"/>
<reference evidence="1 2" key="1">
    <citation type="journal article" date="2009" name="Proc. Natl. Acad. Sci. U.S.A.">
        <title>Giant Marseillevirus highlights the role of amoebae as a melting pot in emergence of chimeric microorganisms.</title>
        <authorList>
            <person name="Boyer M."/>
            <person name="Yutin N."/>
            <person name="Pagnier I."/>
            <person name="Barrassi L."/>
            <person name="Fournous G."/>
            <person name="Espinosa L."/>
            <person name="Robert C."/>
            <person name="Azza S."/>
            <person name="Sun S."/>
            <person name="Rossmann M.G."/>
            <person name="Suzan-Monti M."/>
            <person name="La Scola B."/>
            <person name="Koonin E.V."/>
            <person name="Raoult D."/>
        </authorList>
    </citation>
    <scope>NUCLEOTIDE SEQUENCE [LARGE SCALE GENOMIC DNA]</scope>
    <source>
        <strain evidence="1 2">T19</strain>
    </source>
</reference>
<organismHost>
    <name type="scientific">Acanthamoeba</name>
    <dbReference type="NCBI Taxonomy" id="5754"/>
</organismHost>
<sequence length="189" mass="22039">MGGGTSHFVQPESVVLERFVKFIKEHSDVEDVPTNVKTSKEWTSCGCMFHGLGQRERWSYPHCSHGRDLPDDAISIDVEIFLPGMDKPLFSWKEACVQGVKRYRVLSVEKKEKMSRWMLVAQSVVYEDIVSFFEENYYEDLVSFRKRRVESLALLNKELQKENKRLTEELYAPGGVIFLEAKRHFENIL</sequence>
<gene>
    <name evidence="1" type="ORF">MAR_ORF452</name>
</gene>
<organism evidence="1 2">
    <name type="scientific">Marseillevirus marseillevirus</name>
    <name type="common">GBM</name>
    <dbReference type="NCBI Taxonomy" id="694581"/>
    <lineage>
        <taxon>Viruses</taxon>
        <taxon>Varidnaviria</taxon>
        <taxon>Bamfordvirae</taxon>
        <taxon>Nucleocytoviricota</taxon>
        <taxon>Megaviricetes</taxon>
        <taxon>Pimascovirales</taxon>
        <taxon>Pimascovirales incertae sedis</taxon>
        <taxon>Marseilleviridae</taxon>
        <taxon>Marseillevirus</taxon>
        <taxon>Marseillevirus massiliense</taxon>
    </lineage>
</organism>
<dbReference type="KEGG" id="vg:8746688"/>
<dbReference type="GeneID" id="8746688"/>
<evidence type="ECO:0000313" key="1">
    <source>
        <dbReference type="EMBL" id="ADB04214.1"/>
    </source>
</evidence>
<dbReference type="EMBL" id="GU071086">
    <property type="protein sequence ID" value="ADB04214.1"/>
    <property type="molecule type" value="Genomic_DNA"/>
</dbReference>
<protein>
    <submittedName>
        <fullName evidence="1">Uncharacterized protein</fullName>
    </submittedName>
</protein>
<evidence type="ECO:0000313" key="2">
    <source>
        <dbReference type="Proteomes" id="UP000029780"/>
    </source>
</evidence>
<dbReference type="Proteomes" id="UP000029780">
    <property type="component" value="Segment"/>
</dbReference>